<sequence length="498" mass="56335">MEQSQEQIEAGPAKFMTLGIYTLVESKLNPRRQYNVDRIKDLADSITSVGMIEPLVVRLNGQPKGTADSRFEIIAGSRRFRAAKIAGVEEVPVLIREMTDQQALEIMVIENNQREDTNALEEAEGYERLMGLGYGLDRLAERIGRSHKYIYDRIKLLQLVPEAKKQVLAGSVSAGHAILLARLRPDEQKRAMDEDYGGLWENEQLLWDPKDHGDIQPVKTRSVRELQAWIDEHVRFDRNAQVNQDLFPETAVAVKDAQEMKLKVIQITHDYVVKPDAKEGNKERIYSERTWRLADGSKGHKTCENGATGVIVVGPDRGAAYKVCVNKDCDVHWGKERREREKGKAEVAKSKGALQAQRSHEKYKREQEQREKCQVEWKAARKAILGACVAKVKSSIPGILAEAIYRRFRNPDLKDAQLLLGKKWKTAEDLLQLFAMTVLVDEYDEWNAFDSFPARAKRLGVDVKEILKAAQSIKTYPEPTCTKCGCTELKACAGGCSW</sequence>
<dbReference type="GO" id="GO:0007059">
    <property type="term" value="P:chromosome segregation"/>
    <property type="evidence" value="ECO:0007669"/>
    <property type="project" value="UniProtKB-KW"/>
</dbReference>
<gene>
    <name evidence="4" type="ORF">LCGC14_1967400</name>
</gene>
<name>A0A0F9I9R4_9ZZZZ</name>
<accession>A0A0F9I9R4</accession>
<proteinExistence type="predicted"/>
<dbReference type="SUPFAM" id="SSF110849">
    <property type="entry name" value="ParB/Sulfiredoxin"/>
    <property type="match status" value="1"/>
</dbReference>
<keyword evidence="1" id="KW-0159">Chromosome partition</keyword>
<feature type="non-terminal residue" evidence="4">
    <location>
        <position position="498"/>
    </location>
</feature>
<comment type="caution">
    <text evidence="4">The sequence shown here is derived from an EMBL/GenBank/DDBJ whole genome shotgun (WGS) entry which is preliminary data.</text>
</comment>
<evidence type="ECO:0000256" key="1">
    <source>
        <dbReference type="ARBA" id="ARBA00022829"/>
    </source>
</evidence>
<dbReference type="Gene3D" id="3.90.1530.30">
    <property type="match status" value="1"/>
</dbReference>
<dbReference type="PANTHER" id="PTHR33375:SF1">
    <property type="entry name" value="CHROMOSOME-PARTITIONING PROTEIN PARB-RELATED"/>
    <property type="match status" value="1"/>
</dbReference>
<dbReference type="EMBL" id="LAZR01021777">
    <property type="protein sequence ID" value="KKL84172.1"/>
    <property type="molecule type" value="Genomic_DNA"/>
</dbReference>
<dbReference type="InterPro" id="IPR036086">
    <property type="entry name" value="ParB/Sulfiredoxin_sf"/>
</dbReference>
<dbReference type="GO" id="GO:0005694">
    <property type="term" value="C:chromosome"/>
    <property type="evidence" value="ECO:0007669"/>
    <property type="project" value="TreeGrafter"/>
</dbReference>
<evidence type="ECO:0000313" key="4">
    <source>
        <dbReference type="EMBL" id="KKL84172.1"/>
    </source>
</evidence>
<dbReference type="NCBIfam" id="TIGR00180">
    <property type="entry name" value="parB_part"/>
    <property type="match status" value="1"/>
</dbReference>
<dbReference type="Pfam" id="PF17762">
    <property type="entry name" value="HTH_ParB"/>
    <property type="match status" value="1"/>
</dbReference>
<dbReference type="AlphaFoldDB" id="A0A0F9I9R4"/>
<evidence type="ECO:0000256" key="2">
    <source>
        <dbReference type="SAM" id="MobiDB-lite"/>
    </source>
</evidence>
<dbReference type="InterPro" id="IPR041468">
    <property type="entry name" value="HTH_ParB/Spo0J"/>
</dbReference>
<dbReference type="PANTHER" id="PTHR33375">
    <property type="entry name" value="CHROMOSOME-PARTITIONING PROTEIN PARB-RELATED"/>
    <property type="match status" value="1"/>
</dbReference>
<protein>
    <recommendedName>
        <fullName evidence="3">ParB-like N-terminal domain-containing protein</fullName>
    </recommendedName>
</protein>
<dbReference type="Pfam" id="PF02195">
    <property type="entry name" value="ParB_N"/>
    <property type="match status" value="1"/>
</dbReference>
<organism evidence="4">
    <name type="scientific">marine sediment metagenome</name>
    <dbReference type="NCBI Taxonomy" id="412755"/>
    <lineage>
        <taxon>unclassified sequences</taxon>
        <taxon>metagenomes</taxon>
        <taxon>ecological metagenomes</taxon>
    </lineage>
</organism>
<reference evidence="4" key="1">
    <citation type="journal article" date="2015" name="Nature">
        <title>Complex archaea that bridge the gap between prokaryotes and eukaryotes.</title>
        <authorList>
            <person name="Spang A."/>
            <person name="Saw J.H."/>
            <person name="Jorgensen S.L."/>
            <person name="Zaremba-Niedzwiedzka K."/>
            <person name="Martijn J."/>
            <person name="Lind A.E."/>
            <person name="van Eijk R."/>
            <person name="Schleper C."/>
            <person name="Guy L."/>
            <person name="Ettema T.J."/>
        </authorList>
    </citation>
    <scope>NUCLEOTIDE SEQUENCE</scope>
</reference>
<dbReference type="InterPro" id="IPR003115">
    <property type="entry name" value="ParB_N"/>
</dbReference>
<feature type="region of interest" description="Disordered" evidence="2">
    <location>
        <begin position="340"/>
        <end position="367"/>
    </location>
</feature>
<dbReference type="GO" id="GO:0003677">
    <property type="term" value="F:DNA binding"/>
    <property type="evidence" value="ECO:0007669"/>
    <property type="project" value="InterPro"/>
</dbReference>
<evidence type="ECO:0000259" key="3">
    <source>
        <dbReference type="SMART" id="SM00470"/>
    </source>
</evidence>
<feature type="compositionally biased region" description="Basic and acidic residues" evidence="2">
    <location>
        <begin position="358"/>
        <end position="367"/>
    </location>
</feature>
<dbReference type="InterPro" id="IPR050336">
    <property type="entry name" value="Chromosome_partition/occlusion"/>
</dbReference>
<dbReference type="SMART" id="SM00470">
    <property type="entry name" value="ParB"/>
    <property type="match status" value="1"/>
</dbReference>
<feature type="compositionally biased region" description="Basic and acidic residues" evidence="2">
    <location>
        <begin position="340"/>
        <end position="349"/>
    </location>
</feature>
<feature type="domain" description="ParB-like N-terminal" evidence="3">
    <location>
        <begin position="16"/>
        <end position="112"/>
    </location>
</feature>
<dbReference type="Gene3D" id="1.10.10.2830">
    <property type="match status" value="1"/>
</dbReference>
<dbReference type="InterPro" id="IPR004437">
    <property type="entry name" value="ParB/RepB/Spo0J"/>
</dbReference>